<feature type="transmembrane region" description="Helical" evidence="4">
    <location>
        <begin position="118"/>
        <end position="136"/>
    </location>
</feature>
<accession>A0A1L3SV23</accession>
<feature type="transmembrane region" description="Helical" evidence="4">
    <location>
        <begin position="21"/>
        <end position="44"/>
    </location>
</feature>
<keyword evidence="4" id="KW-1133">Transmembrane helix</keyword>
<evidence type="ECO:0000313" key="6">
    <source>
        <dbReference type="EMBL" id="APH73214.1"/>
    </source>
</evidence>
<evidence type="ECO:0000259" key="5">
    <source>
        <dbReference type="PROSITE" id="PS50887"/>
    </source>
</evidence>
<feature type="coiled-coil region" evidence="3">
    <location>
        <begin position="199"/>
        <end position="226"/>
    </location>
</feature>
<evidence type="ECO:0000256" key="2">
    <source>
        <dbReference type="ARBA" id="ARBA00034247"/>
    </source>
</evidence>
<feature type="domain" description="GGDEF" evidence="5">
    <location>
        <begin position="247"/>
        <end position="383"/>
    </location>
</feature>
<dbReference type="Gene3D" id="3.30.70.270">
    <property type="match status" value="1"/>
</dbReference>
<dbReference type="SMART" id="SM00267">
    <property type="entry name" value="GGDEF"/>
    <property type="match status" value="1"/>
</dbReference>
<dbReference type="SUPFAM" id="SSF55073">
    <property type="entry name" value="Nucleotide cyclase"/>
    <property type="match status" value="1"/>
</dbReference>
<dbReference type="InterPro" id="IPR029787">
    <property type="entry name" value="Nucleotide_cyclase"/>
</dbReference>
<dbReference type="PANTHER" id="PTHR45138:SF9">
    <property type="entry name" value="DIGUANYLATE CYCLASE DGCM-RELATED"/>
    <property type="match status" value="1"/>
</dbReference>
<dbReference type="NCBIfam" id="TIGR00254">
    <property type="entry name" value="GGDEF"/>
    <property type="match status" value="1"/>
</dbReference>
<dbReference type="PROSITE" id="PS50887">
    <property type="entry name" value="GGDEF"/>
    <property type="match status" value="1"/>
</dbReference>
<name>A0A1L3SV23_9HYPH</name>
<dbReference type="Proteomes" id="UP000182840">
    <property type="component" value="Chromosome"/>
</dbReference>
<dbReference type="EC" id="2.7.7.65" evidence="1"/>
<dbReference type="AlphaFoldDB" id="A0A1L3SV23"/>
<evidence type="ECO:0000256" key="4">
    <source>
        <dbReference type="SAM" id="Phobius"/>
    </source>
</evidence>
<dbReference type="GO" id="GO:0043709">
    <property type="term" value="P:cell adhesion involved in single-species biofilm formation"/>
    <property type="evidence" value="ECO:0007669"/>
    <property type="project" value="TreeGrafter"/>
</dbReference>
<keyword evidence="4" id="KW-0472">Membrane</keyword>
<dbReference type="FunFam" id="3.30.70.270:FF:000001">
    <property type="entry name" value="Diguanylate cyclase domain protein"/>
    <property type="match status" value="1"/>
</dbReference>
<dbReference type="PANTHER" id="PTHR45138">
    <property type="entry name" value="REGULATORY COMPONENTS OF SENSORY TRANSDUCTION SYSTEM"/>
    <property type="match status" value="1"/>
</dbReference>
<dbReference type="GO" id="GO:1902201">
    <property type="term" value="P:negative regulation of bacterial-type flagellum-dependent cell motility"/>
    <property type="evidence" value="ECO:0007669"/>
    <property type="project" value="TreeGrafter"/>
</dbReference>
<dbReference type="GO" id="GO:0005886">
    <property type="term" value="C:plasma membrane"/>
    <property type="evidence" value="ECO:0007669"/>
    <property type="project" value="TreeGrafter"/>
</dbReference>
<reference evidence="7" key="1">
    <citation type="submission" date="2016-11" db="EMBL/GenBank/DDBJ databases">
        <title>Mesorhizobium oceanicum sp. nov., isolated from deep seawater in South China Sea.</title>
        <authorList>
            <person name="Fu G.-Y."/>
        </authorList>
    </citation>
    <scope>NUCLEOTIDE SEQUENCE [LARGE SCALE GENOMIC DNA]</scope>
    <source>
        <strain evidence="7">B7</strain>
    </source>
</reference>
<dbReference type="EMBL" id="CP018171">
    <property type="protein sequence ID" value="APH73214.1"/>
    <property type="molecule type" value="Genomic_DNA"/>
</dbReference>
<organism evidence="6 7">
    <name type="scientific">Aquibium oceanicum</name>
    <dbReference type="NCBI Taxonomy" id="1670800"/>
    <lineage>
        <taxon>Bacteria</taxon>
        <taxon>Pseudomonadati</taxon>
        <taxon>Pseudomonadota</taxon>
        <taxon>Alphaproteobacteria</taxon>
        <taxon>Hyphomicrobiales</taxon>
        <taxon>Phyllobacteriaceae</taxon>
        <taxon>Aquibium</taxon>
    </lineage>
</organism>
<dbReference type="STRING" id="1670800.BSQ44_18935"/>
<dbReference type="GO" id="GO:0052621">
    <property type="term" value="F:diguanylate cyclase activity"/>
    <property type="evidence" value="ECO:0007669"/>
    <property type="project" value="UniProtKB-EC"/>
</dbReference>
<proteinExistence type="predicted"/>
<gene>
    <name evidence="6" type="ORF">BSQ44_18935</name>
</gene>
<feature type="transmembrane region" description="Helical" evidence="4">
    <location>
        <begin position="95"/>
        <end position="112"/>
    </location>
</feature>
<comment type="catalytic activity">
    <reaction evidence="2">
        <text>2 GTP = 3',3'-c-di-GMP + 2 diphosphate</text>
        <dbReference type="Rhea" id="RHEA:24898"/>
        <dbReference type="ChEBI" id="CHEBI:33019"/>
        <dbReference type="ChEBI" id="CHEBI:37565"/>
        <dbReference type="ChEBI" id="CHEBI:58805"/>
        <dbReference type="EC" id="2.7.7.65"/>
    </reaction>
</comment>
<dbReference type="KEGG" id="meso:BSQ44_18935"/>
<evidence type="ECO:0000256" key="1">
    <source>
        <dbReference type="ARBA" id="ARBA00012528"/>
    </source>
</evidence>
<evidence type="ECO:0000256" key="3">
    <source>
        <dbReference type="SAM" id="Coils"/>
    </source>
</evidence>
<feature type="transmembrane region" description="Helical" evidence="4">
    <location>
        <begin position="50"/>
        <end position="74"/>
    </location>
</feature>
<feature type="transmembrane region" description="Helical" evidence="4">
    <location>
        <begin position="143"/>
        <end position="161"/>
    </location>
</feature>
<dbReference type="CDD" id="cd01949">
    <property type="entry name" value="GGDEF"/>
    <property type="match status" value="1"/>
</dbReference>
<keyword evidence="4" id="KW-0812">Transmembrane</keyword>
<dbReference type="InterPro" id="IPR000160">
    <property type="entry name" value="GGDEF_dom"/>
</dbReference>
<dbReference type="InterPro" id="IPR050469">
    <property type="entry name" value="Diguanylate_Cyclase"/>
</dbReference>
<keyword evidence="3" id="KW-0175">Coiled coil</keyword>
<evidence type="ECO:0000313" key="7">
    <source>
        <dbReference type="Proteomes" id="UP000182840"/>
    </source>
</evidence>
<sequence>MIAGSAEKEEQDAILSMRMDAMLHSSPASFLSVVGGIFAVYAYWSPSTAPALLVWLTCIVAISLTNLGATILYARRYPSAWTAQTWARFENIMHLLSGISWGLGGGWMLSFADEHQAVLTLAIGLAAVTVSIPSVVHLPAYNLFHLPIFWSYAIGLVFSSLQFNWLIASGFFLLGPFGIMIGRVLGDQISTALRLSLENKQLAQRLEERSAELEAANRELEIESHTDPLTGVANRRRLMNFARAVRGRCAVMIVDIDHFKSYNDSFGHVAGDACLAAVAETLDRSIRPNQDLAARLGGEEFAVVLVDVSAEAAAEQAEAIRANVEALQATHRDRVRRQVTVSVGLSTRDANQQKPLSVLMEEADAAVYRAKAAGRNRVCLHETPGQRHVA</sequence>
<dbReference type="InterPro" id="IPR043128">
    <property type="entry name" value="Rev_trsase/Diguanyl_cyclase"/>
</dbReference>
<protein>
    <recommendedName>
        <fullName evidence="1">diguanylate cyclase</fullName>
        <ecNumber evidence="1">2.7.7.65</ecNumber>
    </recommendedName>
</protein>
<dbReference type="Pfam" id="PF00990">
    <property type="entry name" value="GGDEF"/>
    <property type="match status" value="1"/>
</dbReference>
<keyword evidence="7" id="KW-1185">Reference proteome</keyword>